<dbReference type="RefSeq" id="WP_106543411.1">
    <property type="nucleotide sequence ID" value="NZ_BLAU01000001.1"/>
</dbReference>
<dbReference type="PANTHER" id="PTHR11133">
    <property type="entry name" value="SACCHAROPINE DEHYDROGENASE"/>
    <property type="match status" value="1"/>
</dbReference>
<gene>
    <name evidence="5" type="ORF">CLV93_11171</name>
    <name evidence="4" type="ORF">JCM18694_24570</name>
</gene>
<feature type="domain" description="Saccharopine dehydrogenase NADP binding" evidence="2">
    <location>
        <begin position="4"/>
        <end position="118"/>
    </location>
</feature>
<comment type="caution">
    <text evidence="5">The sequence shown here is derived from an EMBL/GenBank/DDBJ whole genome shotgun (WGS) entry which is preliminary data.</text>
</comment>
<keyword evidence="7" id="KW-1185">Reference proteome</keyword>
<dbReference type="AlphaFoldDB" id="A0A2P8C7Z2"/>
<evidence type="ECO:0000313" key="6">
    <source>
        <dbReference type="Proteomes" id="UP000240621"/>
    </source>
</evidence>
<dbReference type="EMBL" id="PYGC01000011">
    <property type="protein sequence ID" value="PSK81094.1"/>
    <property type="molecule type" value="Genomic_DNA"/>
</dbReference>
<proteinExistence type="predicted"/>
<dbReference type="OrthoDB" id="973788at2"/>
<sequence>MKKIFIIGAGRSSATLIRYLEEQASTYGWEITVGDQDINLVKEKITPPTRALVFDVFDEQQRNLEIEQADIVVSMLPARLHQVVALACLKFGKSLLTASYVSDELNGLDAEVKAKGLLFLNEMGVDPGIDHMSAMRLIDRVKNEGHAITDFESFTGGLVAPESDNNPWNYKFTWNPRNVVVAGQGGPAKFLQEGKYKYIPYNRLFRRTEVIDIEGFGKFEGYANRDSLKYIDKYNLQGVPTVYRGTLRRPGYCRAWDIFVQLGATDDTYFMENTENMTYKEFINSFLYYAEASVRLKLYHYMHIDQDSDIIDKLEFLELFSDKKIGLKRATPAQILEHILSEKWKMEPEDKDMVVMWHKLLYNRNGDAHPVKMTSSMVVLGEDSVHTAMSKTVGLPLAIATKMVMTGQIALTGVHIPNRKEIYEPVLNELEDYGITFVEKEE</sequence>
<name>A0A2P8C7Z2_9BACT</name>
<dbReference type="Gene3D" id="3.30.360.10">
    <property type="entry name" value="Dihydrodipicolinate Reductase, domain 2"/>
    <property type="match status" value="1"/>
</dbReference>
<reference evidence="4 7" key="2">
    <citation type="submission" date="2019-10" db="EMBL/GenBank/DDBJ databases">
        <title>Prolixibacter strains distinguished by the presence of nitrate reductase genes were adept at nitrate-dependent anaerobic corrosion of metallic iron and carbon steel.</title>
        <authorList>
            <person name="Iino T."/>
            <person name="Shono N."/>
            <person name="Ito K."/>
            <person name="Nakamura R."/>
            <person name="Sueoka K."/>
            <person name="Harayama S."/>
            <person name="Ohkuma M."/>
        </authorList>
    </citation>
    <scope>NUCLEOTIDE SEQUENCE [LARGE SCALE GENOMIC DNA]</scope>
    <source>
        <strain evidence="4 7">MIC1-1</strain>
    </source>
</reference>
<dbReference type="Pfam" id="PF03435">
    <property type="entry name" value="Sacchrp_dh_NADP"/>
    <property type="match status" value="1"/>
</dbReference>
<dbReference type="SUPFAM" id="SSF51735">
    <property type="entry name" value="NAD(P)-binding Rossmann-fold domains"/>
    <property type="match status" value="1"/>
</dbReference>
<dbReference type="InterPro" id="IPR051168">
    <property type="entry name" value="AASS"/>
</dbReference>
<dbReference type="Proteomes" id="UP000240621">
    <property type="component" value="Unassembled WGS sequence"/>
</dbReference>
<dbReference type="InterPro" id="IPR032095">
    <property type="entry name" value="Sacchrp_dh-like_C"/>
</dbReference>
<dbReference type="InterPro" id="IPR005097">
    <property type="entry name" value="Sacchrp_dh_NADP-bd"/>
</dbReference>
<accession>A0A2P8C7Z2</accession>
<dbReference type="SUPFAM" id="SSF55347">
    <property type="entry name" value="Glyceraldehyde-3-phosphate dehydrogenase-like, C-terminal domain"/>
    <property type="match status" value="1"/>
</dbReference>
<dbReference type="InterPro" id="IPR036291">
    <property type="entry name" value="NAD(P)-bd_dom_sf"/>
</dbReference>
<evidence type="ECO:0000313" key="7">
    <source>
        <dbReference type="Proteomes" id="UP000396862"/>
    </source>
</evidence>
<organism evidence="5 6">
    <name type="scientific">Prolixibacter denitrificans</name>
    <dbReference type="NCBI Taxonomy" id="1541063"/>
    <lineage>
        <taxon>Bacteria</taxon>
        <taxon>Pseudomonadati</taxon>
        <taxon>Bacteroidota</taxon>
        <taxon>Bacteroidia</taxon>
        <taxon>Marinilabiliales</taxon>
        <taxon>Prolixibacteraceae</taxon>
        <taxon>Prolixibacter</taxon>
    </lineage>
</organism>
<evidence type="ECO:0000256" key="1">
    <source>
        <dbReference type="ARBA" id="ARBA00023002"/>
    </source>
</evidence>
<evidence type="ECO:0000259" key="3">
    <source>
        <dbReference type="Pfam" id="PF16653"/>
    </source>
</evidence>
<evidence type="ECO:0000259" key="2">
    <source>
        <dbReference type="Pfam" id="PF03435"/>
    </source>
</evidence>
<keyword evidence="1" id="KW-0560">Oxidoreductase</keyword>
<dbReference type="GO" id="GO:0004753">
    <property type="term" value="F:saccharopine dehydrogenase activity"/>
    <property type="evidence" value="ECO:0007669"/>
    <property type="project" value="TreeGrafter"/>
</dbReference>
<dbReference type="PANTHER" id="PTHR11133:SF22">
    <property type="entry name" value="ALPHA-AMINOADIPIC SEMIALDEHYDE SYNTHASE, MITOCHONDRIAL"/>
    <property type="match status" value="1"/>
</dbReference>
<reference evidence="5 6" key="1">
    <citation type="submission" date="2018-03" db="EMBL/GenBank/DDBJ databases">
        <title>Genomic Encyclopedia of Archaeal and Bacterial Type Strains, Phase II (KMG-II): from individual species to whole genera.</title>
        <authorList>
            <person name="Goeker M."/>
        </authorList>
    </citation>
    <scope>NUCLEOTIDE SEQUENCE [LARGE SCALE GENOMIC DNA]</scope>
    <source>
        <strain evidence="5 6">DSM 27267</strain>
    </source>
</reference>
<dbReference type="Pfam" id="PF16653">
    <property type="entry name" value="Sacchrp_dh_C"/>
    <property type="match status" value="1"/>
</dbReference>
<dbReference type="Gene3D" id="3.40.50.720">
    <property type="entry name" value="NAD(P)-binding Rossmann-like Domain"/>
    <property type="match status" value="1"/>
</dbReference>
<dbReference type="EMBL" id="BLAU01000001">
    <property type="protein sequence ID" value="GET22211.1"/>
    <property type="molecule type" value="Genomic_DNA"/>
</dbReference>
<evidence type="ECO:0000313" key="5">
    <source>
        <dbReference type="EMBL" id="PSK81094.1"/>
    </source>
</evidence>
<protein>
    <submittedName>
        <fullName evidence="4 5">Saccharopine dehydrogenase</fullName>
    </submittedName>
</protein>
<dbReference type="GO" id="GO:0019878">
    <property type="term" value="P:lysine biosynthetic process via aminoadipic acid"/>
    <property type="evidence" value="ECO:0007669"/>
    <property type="project" value="TreeGrafter"/>
</dbReference>
<dbReference type="Proteomes" id="UP000396862">
    <property type="component" value="Unassembled WGS sequence"/>
</dbReference>
<dbReference type="GO" id="GO:0005737">
    <property type="term" value="C:cytoplasm"/>
    <property type="evidence" value="ECO:0007669"/>
    <property type="project" value="TreeGrafter"/>
</dbReference>
<dbReference type="Gene3D" id="1.10.1870.10">
    <property type="entry name" value="Domain 3, Saccharopine reductase"/>
    <property type="match status" value="1"/>
</dbReference>
<feature type="domain" description="Saccharopine dehydrogenase-like C-terminal" evidence="3">
    <location>
        <begin position="124"/>
        <end position="435"/>
    </location>
</feature>
<evidence type="ECO:0000313" key="4">
    <source>
        <dbReference type="EMBL" id="GET22211.1"/>
    </source>
</evidence>